<sequence>MNPSYARYNLIGYCQPLSHLIQTRRNRPHGQVKRALLIGVTERSGHSYPEKLERRPDRRRIIPNMRYPGGMRDSRPGEMRDVTCRKGPSTCPRKREPCGTFLGRIPQWVVVQAVLGGCITTKGKTARRWENGHVRMAQWLRGQSTPGEKSKCRGVCWSPMTISLRRNWLSSKPRCSPGLMTSRRSCCPMEKTSPSLRRRCVQGSTSGPEAPSKVRVLEPKGFNGNRNVKELENFLWDIEQFFKAAHVLDGEKVSITSMYLTSDAKLWWRTRMEDDAEFGRPQITTWETLKKELKDQFLPTNTAWEFSSLMLDIKNMSEEDKLFNFMSGLQGWAQTELRRQGVRDLPAAMATTDYLVDYKMGGAISTTQRPRSEGGKKAKIEGKTKESRWKKQNKKPAAGGKPVEKTTKALVDNGATHNFVATREATKLGLKLEENTSRIKAVNSKAQKIQGVAKNVPMQIDDWKGTCSLLCVPLEDFDLIFGVDFLLRAKVALIPHLGGLVVLEEKQPCFVKALRTKDGSKGQPEMLSAIQLKKGLKKGQETYVAALIEIKEGQSMEVPDSVVKILKEFRDVMPAELPKESDPALQGAPYGAPVLFQKKQDGSLRMCVDYRALNKVTIKNKYPIPLAIELFDRLSKASYFTKLDLRSDYWQVQIAAGDEEKTTCVTRYGSYEFLVMPFGLTNAPATFCNLMNDVLFDYLDAFVVVYLDDIVVYSKTLIEHEKHLRLVFQRLRENRLYVKREKCEFAQERLIRMDKGKVQAIMEWTVPTKVTELRSFLGLANYYRRFIKGYSKRVSPFTKLLKKDNSWDWSMQCQMAFEGLKEAISTELVLRLPDLDLPFEVQTDASDRALGGVLQWRHYLLESIFTMVTDNVANTFFKTQKKLSPRQAQWQEFLADFKFERLHRPGRHNTVDDALSRKKVIAYIMALSKVISDFNEKIKLAAEQEAYGRLMQQVKEGVIRRICYGKPMIRSGQAIPEEEMTLSLLARSYYWPKMGEDVQAYVKSCLVYQMDKTERKKAVGLLQPLSIPERPWENISMDFITGFPKVRDFKSVFVVVDRFSKYVVFIPAPDVCPVEKAAKLFFNNVVKHFGLPRDIVSDRDTRFTGRFWVELFKLLGSELKFSTANHPQTDRQTERINGLLEEYLRHYVTATQKNWVDLMDTAQLCYNLQISSVTKMSPFELAIGVQPRMPLEVAKQKTRGSSHAAYKLAQSWQEMFDEAQDSLEKAARRMKKYADRDRRPLEFQVGDKVLLKLTPQIWKKISSKTRQRGLIQKYDGPFEVIKRVGQVTYMLKLPERLKLHPTFHVSFLKPYHEDLDAERVQTKRAPPLVMKQFDWEIEKILDHRTMGQNRKNRRTDFLVHQARTPDRRYRRIRTCLFGEVETSAGQAPDVRYLEKVGCRSDKMAAVRHPDKGRTLVGQNSGYEISGWNEGFSSGWNERCHVSSRGRLCVQGRGSHAAPF</sequence>
<feature type="region of interest" description="Disordered" evidence="17">
    <location>
        <begin position="64"/>
        <end position="86"/>
    </location>
</feature>
<dbReference type="InterPro" id="IPR043502">
    <property type="entry name" value="DNA/RNA_pol_sf"/>
</dbReference>
<dbReference type="Gene3D" id="3.30.70.270">
    <property type="match status" value="2"/>
</dbReference>
<dbReference type="Gene3D" id="1.10.340.70">
    <property type="match status" value="1"/>
</dbReference>
<keyword evidence="2" id="KW-0808">Transferase</keyword>
<keyword evidence="9" id="KW-0460">Magnesium</keyword>
<evidence type="ECO:0000256" key="4">
    <source>
        <dbReference type="ARBA" id="ARBA00022722"/>
    </source>
</evidence>
<evidence type="ECO:0000256" key="11">
    <source>
        <dbReference type="ARBA" id="ARBA00022918"/>
    </source>
</evidence>
<keyword evidence="3" id="KW-0548">Nucleotidyltransferase</keyword>
<evidence type="ECO:0008006" key="21">
    <source>
        <dbReference type="Google" id="ProtNLM"/>
    </source>
</evidence>
<evidence type="ECO:0000259" key="19">
    <source>
        <dbReference type="PROSITE" id="PS50994"/>
    </source>
</evidence>
<feature type="domain" description="Reverse transcriptase" evidence="18">
    <location>
        <begin position="578"/>
        <end position="781"/>
    </location>
</feature>
<dbReference type="Pfam" id="PF17919">
    <property type="entry name" value="RT_RNaseH_2"/>
    <property type="match status" value="1"/>
</dbReference>
<keyword evidence="11" id="KW-0695">RNA-directed DNA polymerase</keyword>
<dbReference type="GO" id="GO:0003887">
    <property type="term" value="F:DNA-directed DNA polymerase activity"/>
    <property type="evidence" value="ECO:0007669"/>
    <property type="project" value="UniProtKB-KW"/>
</dbReference>
<proteinExistence type="predicted"/>
<keyword evidence="14" id="KW-0233">DNA recombination</keyword>
<dbReference type="GO" id="GO:0015074">
    <property type="term" value="P:DNA integration"/>
    <property type="evidence" value="ECO:0007669"/>
    <property type="project" value="UniProtKB-KW"/>
</dbReference>
<dbReference type="PANTHER" id="PTHR37984">
    <property type="entry name" value="PROTEIN CBG26694"/>
    <property type="match status" value="1"/>
</dbReference>
<keyword evidence="5" id="KW-0479">Metal-binding</keyword>
<evidence type="ECO:0000256" key="6">
    <source>
        <dbReference type="ARBA" id="ARBA00022750"/>
    </source>
</evidence>
<keyword evidence="7" id="KW-0255">Endonuclease</keyword>
<dbReference type="Gene3D" id="3.10.10.10">
    <property type="entry name" value="HIV Type 1 Reverse Transcriptase, subunit A, domain 1"/>
    <property type="match status" value="1"/>
</dbReference>
<dbReference type="InterPro" id="IPR056924">
    <property type="entry name" value="SH3_Tf2-1"/>
</dbReference>
<reference evidence="20" key="1">
    <citation type="journal article" date="2007" name="PLoS ONE">
        <title>The first genome sequence of an elite grapevine cultivar (Pinot noir Vitis vinifera L.): coping with a highly heterozygous genome.</title>
        <authorList>
            <person name="Velasco R."/>
            <person name="Zharkikh A."/>
            <person name="Troggio M."/>
            <person name="Cartwright D.A."/>
            <person name="Cestaro A."/>
            <person name="Pruss D."/>
            <person name="Pindo M."/>
            <person name="FitzGerald L.M."/>
            <person name="Vezzulli S."/>
            <person name="Reid J."/>
            <person name="Malacarne G."/>
            <person name="Iliev D."/>
            <person name="Coppola G."/>
            <person name="Wardell B."/>
            <person name="Micheletti D."/>
            <person name="Macalma T."/>
            <person name="Facci M."/>
            <person name="Mitchell J.T."/>
            <person name="Perazzolli M."/>
            <person name="Eldredge G."/>
            <person name="Gatto P."/>
            <person name="Oyzerski R."/>
            <person name="Moretto M."/>
            <person name="Gutin N."/>
            <person name="Stefanini M."/>
            <person name="Chen Y."/>
            <person name="Segala C."/>
            <person name="Davenport C."/>
            <person name="Dematte L."/>
            <person name="Mraz A."/>
            <person name="Battilana J."/>
            <person name="Stormo K."/>
            <person name="Costa F."/>
            <person name="Tao Q."/>
            <person name="Si-Ammour A."/>
            <person name="Harkins T."/>
            <person name="Lackey A."/>
            <person name="Perbost C."/>
            <person name="Taillon B."/>
            <person name="Stella A."/>
            <person name="Solovyev V."/>
            <person name="Fawcett J.A."/>
            <person name="Sterck L."/>
            <person name="Vandepoele K."/>
            <person name="Grando S.M."/>
            <person name="Toppo S."/>
            <person name="Moser C."/>
            <person name="Lanchbury J."/>
            <person name="Bogden R."/>
            <person name="Skolnick M."/>
            <person name="Sgaramella V."/>
            <person name="Bhatnagar S.K."/>
            <person name="Fontana P."/>
            <person name="Gutin A."/>
            <person name="Van de Peer Y."/>
            <person name="Salamini F."/>
            <person name="Viola R."/>
        </authorList>
    </citation>
    <scope>NUCLEOTIDE SEQUENCE</scope>
</reference>
<dbReference type="PANTHER" id="PTHR37984:SF5">
    <property type="entry name" value="PROTEIN NYNRIN-LIKE"/>
    <property type="match status" value="1"/>
</dbReference>
<dbReference type="FunFam" id="3.30.70.270:FF:000020">
    <property type="entry name" value="Transposon Tf2-6 polyprotein-like Protein"/>
    <property type="match status" value="1"/>
</dbReference>
<keyword evidence="6" id="KW-0064">Aspartyl protease</keyword>
<accession>A5CBC2</accession>
<evidence type="ECO:0000256" key="15">
    <source>
        <dbReference type="ARBA" id="ARBA00023268"/>
    </source>
</evidence>
<dbReference type="InterPro" id="IPR036397">
    <property type="entry name" value="RNaseH_sf"/>
</dbReference>
<dbReference type="Pfam" id="PF17921">
    <property type="entry name" value="Integrase_H2C2"/>
    <property type="match status" value="1"/>
</dbReference>
<dbReference type="GO" id="GO:0003964">
    <property type="term" value="F:RNA-directed DNA polymerase activity"/>
    <property type="evidence" value="ECO:0007669"/>
    <property type="project" value="UniProtKB-KW"/>
</dbReference>
<keyword evidence="10" id="KW-0229">DNA integration</keyword>
<evidence type="ECO:0000256" key="16">
    <source>
        <dbReference type="SAM" id="Coils"/>
    </source>
</evidence>
<organism evidence="20">
    <name type="scientific">Vitis vinifera</name>
    <name type="common">Grape</name>
    <dbReference type="NCBI Taxonomy" id="29760"/>
    <lineage>
        <taxon>Eukaryota</taxon>
        <taxon>Viridiplantae</taxon>
        <taxon>Streptophyta</taxon>
        <taxon>Embryophyta</taxon>
        <taxon>Tracheophyta</taxon>
        <taxon>Spermatophyta</taxon>
        <taxon>Magnoliopsida</taxon>
        <taxon>eudicotyledons</taxon>
        <taxon>Gunneridae</taxon>
        <taxon>Pentapetalae</taxon>
        <taxon>rosids</taxon>
        <taxon>Vitales</taxon>
        <taxon>Vitaceae</taxon>
        <taxon>Viteae</taxon>
        <taxon>Vitis</taxon>
    </lineage>
</organism>
<dbReference type="Pfam" id="PF24626">
    <property type="entry name" value="SH3_Tf2-1"/>
    <property type="match status" value="1"/>
</dbReference>
<dbReference type="GO" id="GO:0004519">
    <property type="term" value="F:endonuclease activity"/>
    <property type="evidence" value="ECO:0007669"/>
    <property type="project" value="UniProtKB-KW"/>
</dbReference>
<evidence type="ECO:0000256" key="2">
    <source>
        <dbReference type="ARBA" id="ARBA00022679"/>
    </source>
</evidence>
<evidence type="ECO:0000256" key="3">
    <source>
        <dbReference type="ARBA" id="ARBA00022695"/>
    </source>
</evidence>
<dbReference type="SUPFAM" id="SSF50630">
    <property type="entry name" value="Acid proteases"/>
    <property type="match status" value="1"/>
</dbReference>
<feature type="domain" description="Integrase catalytic" evidence="19">
    <location>
        <begin position="1027"/>
        <end position="1186"/>
    </location>
</feature>
<keyword evidence="15" id="KW-0511">Multifunctional enzyme</keyword>
<dbReference type="PROSITE" id="PS50878">
    <property type="entry name" value="RT_POL"/>
    <property type="match status" value="1"/>
</dbReference>
<evidence type="ECO:0000256" key="14">
    <source>
        <dbReference type="ARBA" id="ARBA00023172"/>
    </source>
</evidence>
<protein>
    <recommendedName>
        <fullName evidence="21">Transposon Tf2-2 polyprotein</fullName>
    </recommendedName>
</protein>
<evidence type="ECO:0000256" key="13">
    <source>
        <dbReference type="ARBA" id="ARBA00023125"/>
    </source>
</evidence>
<dbReference type="SUPFAM" id="SSF56672">
    <property type="entry name" value="DNA/RNA polymerases"/>
    <property type="match status" value="1"/>
</dbReference>
<dbReference type="GO" id="GO:0006310">
    <property type="term" value="P:DNA recombination"/>
    <property type="evidence" value="ECO:0007669"/>
    <property type="project" value="UniProtKB-KW"/>
</dbReference>
<feature type="coiled-coil region" evidence="16">
    <location>
        <begin position="1209"/>
        <end position="1236"/>
    </location>
</feature>
<dbReference type="Gene3D" id="3.30.420.10">
    <property type="entry name" value="Ribonuclease H-like superfamily/Ribonuclease H"/>
    <property type="match status" value="1"/>
</dbReference>
<dbReference type="SUPFAM" id="SSF53098">
    <property type="entry name" value="Ribonuclease H-like"/>
    <property type="match status" value="1"/>
</dbReference>
<evidence type="ECO:0000256" key="17">
    <source>
        <dbReference type="SAM" id="MobiDB-lite"/>
    </source>
</evidence>
<evidence type="ECO:0000256" key="1">
    <source>
        <dbReference type="ARBA" id="ARBA00022670"/>
    </source>
</evidence>
<dbReference type="CDD" id="cd01647">
    <property type="entry name" value="RT_LTR"/>
    <property type="match status" value="1"/>
</dbReference>
<evidence type="ECO:0000256" key="8">
    <source>
        <dbReference type="ARBA" id="ARBA00022801"/>
    </source>
</evidence>
<dbReference type="InterPro" id="IPR043128">
    <property type="entry name" value="Rev_trsase/Diguanyl_cyclase"/>
</dbReference>
<dbReference type="InterPro" id="IPR021109">
    <property type="entry name" value="Peptidase_aspartic_dom_sf"/>
</dbReference>
<dbReference type="InterPro" id="IPR000477">
    <property type="entry name" value="RT_dom"/>
</dbReference>
<keyword evidence="8" id="KW-0378">Hydrolase</keyword>
<evidence type="ECO:0000256" key="9">
    <source>
        <dbReference type="ARBA" id="ARBA00022842"/>
    </source>
</evidence>
<dbReference type="Gene3D" id="2.40.70.10">
    <property type="entry name" value="Acid Proteases"/>
    <property type="match status" value="1"/>
</dbReference>
<name>A5CBC2_VITVI</name>
<dbReference type="InterPro" id="IPR012337">
    <property type="entry name" value="RNaseH-like_sf"/>
</dbReference>
<evidence type="ECO:0000256" key="10">
    <source>
        <dbReference type="ARBA" id="ARBA00022908"/>
    </source>
</evidence>
<dbReference type="InterPro" id="IPR041588">
    <property type="entry name" value="Integrase_H2C2"/>
</dbReference>
<evidence type="ECO:0000256" key="5">
    <source>
        <dbReference type="ARBA" id="ARBA00022723"/>
    </source>
</evidence>
<gene>
    <name evidence="20" type="ORF">VITISV_010464</name>
</gene>
<feature type="compositionally biased region" description="Basic and acidic residues" evidence="17">
    <location>
        <begin position="370"/>
        <end position="389"/>
    </location>
</feature>
<dbReference type="GO" id="GO:0046872">
    <property type="term" value="F:metal ion binding"/>
    <property type="evidence" value="ECO:0007669"/>
    <property type="project" value="UniProtKB-KW"/>
</dbReference>
<keyword evidence="16" id="KW-0175">Coiled coil</keyword>
<dbReference type="PROSITE" id="PS50994">
    <property type="entry name" value="INTEGRASE"/>
    <property type="match status" value="1"/>
</dbReference>
<keyword evidence="4" id="KW-0540">Nuclease</keyword>
<dbReference type="CDD" id="cd00303">
    <property type="entry name" value="retropepsin_like"/>
    <property type="match status" value="1"/>
</dbReference>
<keyword evidence="1" id="KW-0645">Protease</keyword>
<feature type="compositionally biased region" description="Basic and acidic residues" evidence="17">
    <location>
        <begin position="72"/>
        <end position="84"/>
    </location>
</feature>
<dbReference type="GO" id="GO:0004190">
    <property type="term" value="F:aspartic-type endopeptidase activity"/>
    <property type="evidence" value="ECO:0007669"/>
    <property type="project" value="UniProtKB-KW"/>
</dbReference>
<feature type="region of interest" description="Disordered" evidence="17">
    <location>
        <begin position="365"/>
        <end position="406"/>
    </location>
</feature>
<dbReference type="InterPro" id="IPR041577">
    <property type="entry name" value="RT_RNaseH_2"/>
</dbReference>
<dbReference type="EMBL" id="AM488951">
    <property type="protein sequence ID" value="CAN62281.1"/>
    <property type="molecule type" value="Genomic_DNA"/>
</dbReference>
<evidence type="ECO:0000256" key="12">
    <source>
        <dbReference type="ARBA" id="ARBA00022932"/>
    </source>
</evidence>
<dbReference type="GO" id="GO:0003677">
    <property type="term" value="F:DNA binding"/>
    <property type="evidence" value="ECO:0007669"/>
    <property type="project" value="UniProtKB-KW"/>
</dbReference>
<dbReference type="Pfam" id="PF00078">
    <property type="entry name" value="RVT_1"/>
    <property type="match status" value="1"/>
</dbReference>
<dbReference type="Pfam" id="PF08284">
    <property type="entry name" value="RVP_2"/>
    <property type="match status" value="1"/>
</dbReference>
<evidence type="ECO:0000259" key="18">
    <source>
        <dbReference type="PROSITE" id="PS50878"/>
    </source>
</evidence>
<dbReference type="GO" id="GO:0006508">
    <property type="term" value="P:proteolysis"/>
    <property type="evidence" value="ECO:0007669"/>
    <property type="project" value="UniProtKB-KW"/>
</dbReference>
<dbReference type="InterPro" id="IPR050951">
    <property type="entry name" value="Retrovirus_Pol_polyprotein"/>
</dbReference>
<evidence type="ECO:0000256" key="7">
    <source>
        <dbReference type="ARBA" id="ARBA00022759"/>
    </source>
</evidence>
<keyword evidence="13" id="KW-0238">DNA-binding</keyword>
<evidence type="ECO:0000313" key="20">
    <source>
        <dbReference type="EMBL" id="CAN62281.1"/>
    </source>
</evidence>
<dbReference type="InterPro" id="IPR001584">
    <property type="entry name" value="Integrase_cat-core"/>
</dbReference>
<keyword evidence="12" id="KW-0239">DNA-directed DNA polymerase</keyword>